<dbReference type="Pfam" id="PF00144">
    <property type="entry name" value="Beta-lactamase"/>
    <property type="match status" value="1"/>
</dbReference>
<dbReference type="GO" id="GO:0016787">
    <property type="term" value="F:hydrolase activity"/>
    <property type="evidence" value="ECO:0007669"/>
    <property type="project" value="UniProtKB-KW"/>
</dbReference>
<evidence type="ECO:0000256" key="1">
    <source>
        <dbReference type="ARBA" id="ARBA00009009"/>
    </source>
</evidence>
<sequence>MNSAEEALAQGVKDGKIPFAIIAATNADGSFEYHHAAGFQHCGTNEDPIQEDALIMLASQSKLITAIACMKMVELGHITLDDDVTPHMPELAKKQIFTGFTEDNKPIFVDRKNPITLRQLLTHSSGVTYGMNPNIVKLELSSGRPSPVERKSATVAERFDFPMTFEPGTSWEYSPGLDWAGLLLHRLTGLTLEEFEKKYFWDPLGITGLTFWPSEEAKKTKQADLVIRGDDGKFSPNGTTPTLNTFSKECFGGHGMYAVIPDYLKVLRSLLANDGKLLNPSSVDELFKPQLGTDSEKHLNSFVQAWHTMIPGDFNPKIHVQYALGGIVFMEDDVGRRKKGTLSWGGLYNPFWIVDRTSGLAYTFGTQVLPTGDPGCKEMEALMESAVYKMAGVA</sequence>
<keyword evidence="5" id="KW-1185">Reference proteome</keyword>
<accession>A0A139GZR8</accession>
<dbReference type="InterPro" id="IPR001466">
    <property type="entry name" value="Beta-lactam-related"/>
</dbReference>
<comment type="caution">
    <text evidence="4">The sequence shown here is derived from an EMBL/GenBank/DDBJ whole genome shotgun (WGS) entry which is preliminary data.</text>
</comment>
<proteinExistence type="inferred from homology"/>
<organism evidence="4 5">
    <name type="scientific">Pseudocercospora eumusae</name>
    <dbReference type="NCBI Taxonomy" id="321146"/>
    <lineage>
        <taxon>Eukaryota</taxon>
        <taxon>Fungi</taxon>
        <taxon>Dikarya</taxon>
        <taxon>Ascomycota</taxon>
        <taxon>Pezizomycotina</taxon>
        <taxon>Dothideomycetes</taxon>
        <taxon>Dothideomycetidae</taxon>
        <taxon>Mycosphaerellales</taxon>
        <taxon>Mycosphaerellaceae</taxon>
        <taxon>Pseudocercospora</taxon>
    </lineage>
</organism>
<evidence type="ECO:0000313" key="4">
    <source>
        <dbReference type="EMBL" id="KXS95662.1"/>
    </source>
</evidence>
<evidence type="ECO:0000313" key="5">
    <source>
        <dbReference type="Proteomes" id="UP000070133"/>
    </source>
</evidence>
<name>A0A139GZR8_9PEZI</name>
<evidence type="ECO:0000256" key="2">
    <source>
        <dbReference type="ARBA" id="ARBA00022801"/>
    </source>
</evidence>
<dbReference type="STRING" id="321146.A0A139GZR8"/>
<keyword evidence="2" id="KW-0378">Hydrolase</keyword>
<comment type="similarity">
    <text evidence="1">Belongs to the class-A beta-lactamase family.</text>
</comment>
<dbReference type="SUPFAM" id="SSF56601">
    <property type="entry name" value="beta-lactamase/transpeptidase-like"/>
    <property type="match status" value="1"/>
</dbReference>
<dbReference type="InterPro" id="IPR012338">
    <property type="entry name" value="Beta-lactam/transpept-like"/>
</dbReference>
<reference evidence="4 5" key="1">
    <citation type="submission" date="2015-07" db="EMBL/GenBank/DDBJ databases">
        <title>Comparative genomics of the Sigatoka disease complex on banana suggests a link between parallel evolutionary changes in Pseudocercospora fijiensis and Pseudocercospora eumusae and increased virulence on the banana host.</title>
        <authorList>
            <person name="Chang T.-C."/>
            <person name="Salvucci A."/>
            <person name="Crous P.W."/>
            <person name="Stergiopoulos I."/>
        </authorList>
    </citation>
    <scope>NUCLEOTIDE SEQUENCE [LARGE SCALE GENOMIC DNA]</scope>
    <source>
        <strain evidence="4 5">CBS 114824</strain>
    </source>
</reference>
<dbReference type="AlphaFoldDB" id="A0A139GZR8"/>
<gene>
    <name evidence="4" type="ORF">AC578_6251</name>
</gene>
<protein>
    <recommendedName>
        <fullName evidence="3">Beta-lactamase-related domain-containing protein</fullName>
    </recommendedName>
</protein>
<dbReference type="EMBL" id="LFZN01000205">
    <property type="protein sequence ID" value="KXS95662.1"/>
    <property type="molecule type" value="Genomic_DNA"/>
</dbReference>
<dbReference type="PANTHER" id="PTHR43283">
    <property type="entry name" value="BETA-LACTAMASE-RELATED"/>
    <property type="match status" value="1"/>
</dbReference>
<dbReference type="InterPro" id="IPR050789">
    <property type="entry name" value="Diverse_Enzym_Activities"/>
</dbReference>
<dbReference type="OrthoDB" id="428260at2759"/>
<dbReference type="Proteomes" id="UP000070133">
    <property type="component" value="Unassembled WGS sequence"/>
</dbReference>
<dbReference type="PANTHER" id="PTHR43283:SF17">
    <property type="entry name" value="(LOVD), PUTATIVE (AFU_ORTHOLOGUE AFUA_5G00920)-RELATED"/>
    <property type="match status" value="1"/>
</dbReference>
<dbReference type="Gene3D" id="3.40.710.10">
    <property type="entry name" value="DD-peptidase/beta-lactamase superfamily"/>
    <property type="match status" value="1"/>
</dbReference>
<evidence type="ECO:0000259" key="3">
    <source>
        <dbReference type="Pfam" id="PF00144"/>
    </source>
</evidence>
<feature type="domain" description="Beta-lactamase-related" evidence="3">
    <location>
        <begin position="7"/>
        <end position="371"/>
    </location>
</feature>